<keyword evidence="2" id="KW-1185">Reference proteome</keyword>
<evidence type="ECO:0000313" key="2">
    <source>
        <dbReference type="Proteomes" id="UP001066276"/>
    </source>
</evidence>
<accession>A0AAV7KX21</accession>
<dbReference type="AlphaFoldDB" id="A0AAV7KX21"/>
<proteinExistence type="predicted"/>
<name>A0AAV7KX21_PLEWA</name>
<organism evidence="1 2">
    <name type="scientific">Pleurodeles waltl</name>
    <name type="common">Iberian ribbed newt</name>
    <dbReference type="NCBI Taxonomy" id="8319"/>
    <lineage>
        <taxon>Eukaryota</taxon>
        <taxon>Metazoa</taxon>
        <taxon>Chordata</taxon>
        <taxon>Craniata</taxon>
        <taxon>Vertebrata</taxon>
        <taxon>Euteleostomi</taxon>
        <taxon>Amphibia</taxon>
        <taxon>Batrachia</taxon>
        <taxon>Caudata</taxon>
        <taxon>Salamandroidea</taxon>
        <taxon>Salamandridae</taxon>
        <taxon>Pleurodelinae</taxon>
        <taxon>Pleurodeles</taxon>
    </lineage>
</organism>
<comment type="caution">
    <text evidence="1">The sequence shown here is derived from an EMBL/GenBank/DDBJ whole genome shotgun (WGS) entry which is preliminary data.</text>
</comment>
<gene>
    <name evidence="1" type="ORF">NDU88_003957</name>
</gene>
<reference evidence="1" key="1">
    <citation type="journal article" date="2022" name="bioRxiv">
        <title>Sequencing and chromosome-scale assembly of the giantPleurodeles waltlgenome.</title>
        <authorList>
            <person name="Brown T."/>
            <person name="Elewa A."/>
            <person name="Iarovenko S."/>
            <person name="Subramanian E."/>
            <person name="Araus A.J."/>
            <person name="Petzold A."/>
            <person name="Susuki M."/>
            <person name="Suzuki K.-i.T."/>
            <person name="Hayashi T."/>
            <person name="Toyoda A."/>
            <person name="Oliveira C."/>
            <person name="Osipova E."/>
            <person name="Leigh N.D."/>
            <person name="Simon A."/>
            <person name="Yun M.H."/>
        </authorList>
    </citation>
    <scope>NUCLEOTIDE SEQUENCE</scope>
    <source>
        <strain evidence="1">20211129_DDA</strain>
        <tissue evidence="1">Liver</tissue>
    </source>
</reference>
<protein>
    <submittedName>
        <fullName evidence="1">Uncharacterized protein</fullName>
    </submittedName>
</protein>
<sequence>MADALIRFGPAGSPRRTPVACRGVPAIAGHWVRVYPAYRLVGGGHPDFWQWHPPADFGTVPIQWNGVSHAGPMRFSPFCAEAEAGDPCPRKARRDERCRLPKVPGVLTGLRSRPPQRNKAHFVSRAARGTLPLTSEGRDCCVAPGAGLLAQD</sequence>
<dbReference type="EMBL" id="JANPWB010000016">
    <property type="protein sequence ID" value="KAJ1083802.1"/>
    <property type="molecule type" value="Genomic_DNA"/>
</dbReference>
<dbReference type="Proteomes" id="UP001066276">
    <property type="component" value="Chromosome 12"/>
</dbReference>
<evidence type="ECO:0000313" key="1">
    <source>
        <dbReference type="EMBL" id="KAJ1083802.1"/>
    </source>
</evidence>